<evidence type="ECO:0000259" key="1">
    <source>
        <dbReference type="Pfam" id="PF00535"/>
    </source>
</evidence>
<accession>A0ABW4LNJ4</accession>
<keyword evidence="2" id="KW-0328">Glycosyltransferase</keyword>
<dbReference type="InterPro" id="IPR029044">
    <property type="entry name" value="Nucleotide-diphossugar_trans"/>
</dbReference>
<evidence type="ECO:0000313" key="2">
    <source>
        <dbReference type="EMBL" id="MFD1736759.1"/>
    </source>
</evidence>
<proteinExistence type="predicted"/>
<reference evidence="3" key="1">
    <citation type="journal article" date="2019" name="Int. J. Syst. Evol. Microbiol.">
        <title>The Global Catalogue of Microorganisms (GCM) 10K type strain sequencing project: providing services to taxonomists for standard genome sequencing and annotation.</title>
        <authorList>
            <consortium name="The Broad Institute Genomics Platform"/>
            <consortium name="The Broad Institute Genome Sequencing Center for Infectious Disease"/>
            <person name="Wu L."/>
            <person name="Ma J."/>
        </authorList>
    </citation>
    <scope>NUCLEOTIDE SEQUENCE [LARGE SCALE GENOMIC DNA]</scope>
    <source>
        <strain evidence="3">CCUG 49339</strain>
    </source>
</reference>
<protein>
    <submittedName>
        <fullName evidence="2">Glycosyltransferase</fullName>
        <ecNumber evidence="2">2.4.-.-</ecNumber>
    </submittedName>
</protein>
<feature type="domain" description="Glycosyltransferase 2-like" evidence="1">
    <location>
        <begin position="2"/>
        <end position="51"/>
    </location>
</feature>
<dbReference type="SUPFAM" id="SSF53448">
    <property type="entry name" value="Nucleotide-diphospho-sugar transferases"/>
    <property type="match status" value="1"/>
</dbReference>
<comment type="caution">
    <text evidence="2">The sequence shown here is derived from an EMBL/GenBank/DDBJ whole genome shotgun (WGS) entry which is preliminary data.</text>
</comment>
<dbReference type="Gene3D" id="3.90.550.10">
    <property type="entry name" value="Spore Coat Polysaccharide Biosynthesis Protein SpsA, Chain A"/>
    <property type="match status" value="1"/>
</dbReference>
<dbReference type="GO" id="GO:0016757">
    <property type="term" value="F:glycosyltransferase activity"/>
    <property type="evidence" value="ECO:0007669"/>
    <property type="project" value="UniProtKB-KW"/>
</dbReference>
<evidence type="ECO:0000313" key="3">
    <source>
        <dbReference type="Proteomes" id="UP001597214"/>
    </source>
</evidence>
<sequence length="74" mass="9029">MVRYYRFKWQNDFSKVRNFSVSKCKGDWIFIIDADEYIKEEDKKRLREFVKVCHDSKQLVVLDVKQVNSTESFD</sequence>
<dbReference type="EC" id="2.4.-.-" evidence="2"/>
<dbReference type="PANTHER" id="PTHR43630:SF2">
    <property type="entry name" value="GLYCOSYLTRANSFERASE"/>
    <property type="match status" value="1"/>
</dbReference>
<dbReference type="RefSeq" id="WP_377927927.1">
    <property type="nucleotide sequence ID" value="NZ_JBHUEM010000011.1"/>
</dbReference>
<gene>
    <name evidence="2" type="ORF">ACFSCX_09285</name>
</gene>
<dbReference type="InterPro" id="IPR001173">
    <property type="entry name" value="Glyco_trans_2-like"/>
</dbReference>
<dbReference type="EMBL" id="JBHUEM010000011">
    <property type="protein sequence ID" value="MFD1736759.1"/>
    <property type="molecule type" value="Genomic_DNA"/>
</dbReference>
<name>A0ABW4LNJ4_9BACI</name>
<dbReference type="Proteomes" id="UP001597214">
    <property type="component" value="Unassembled WGS sequence"/>
</dbReference>
<keyword evidence="2" id="KW-0808">Transferase</keyword>
<keyword evidence="3" id="KW-1185">Reference proteome</keyword>
<dbReference type="PANTHER" id="PTHR43630">
    <property type="entry name" value="POLY-BETA-1,6-N-ACETYL-D-GLUCOSAMINE SYNTHASE"/>
    <property type="match status" value="1"/>
</dbReference>
<dbReference type="Pfam" id="PF00535">
    <property type="entry name" value="Glycos_transf_2"/>
    <property type="match status" value="1"/>
</dbReference>
<organism evidence="2 3">
    <name type="scientific">Bacillus salitolerans</name>
    <dbReference type="NCBI Taxonomy" id="1437434"/>
    <lineage>
        <taxon>Bacteria</taxon>
        <taxon>Bacillati</taxon>
        <taxon>Bacillota</taxon>
        <taxon>Bacilli</taxon>
        <taxon>Bacillales</taxon>
        <taxon>Bacillaceae</taxon>
        <taxon>Bacillus</taxon>
    </lineage>
</organism>